<dbReference type="AlphaFoldDB" id="A0A948W307"/>
<reference evidence="1" key="1">
    <citation type="submission" date="2021-05" db="EMBL/GenBank/DDBJ databases">
        <title>Energy efficiency and biological interactions define the core microbiome of deep oligotrophic groundwater.</title>
        <authorList>
            <person name="Mehrshad M."/>
            <person name="Lopez-Fernandez M."/>
            <person name="Bell E."/>
            <person name="Bernier-Latmani R."/>
            <person name="Bertilsson S."/>
            <person name="Dopson M."/>
        </authorList>
    </citation>
    <scope>NUCLEOTIDE SEQUENCE</scope>
    <source>
        <strain evidence="1">Modern_marine.mb.64</strain>
    </source>
</reference>
<dbReference type="Proteomes" id="UP000777784">
    <property type="component" value="Unassembled WGS sequence"/>
</dbReference>
<organism evidence="1 2">
    <name type="scientific">Eiseniibacteriota bacterium</name>
    <dbReference type="NCBI Taxonomy" id="2212470"/>
    <lineage>
        <taxon>Bacteria</taxon>
        <taxon>Candidatus Eiseniibacteriota</taxon>
    </lineage>
</organism>
<dbReference type="EMBL" id="JAHJDP010000032">
    <property type="protein sequence ID" value="MBU2690562.1"/>
    <property type="molecule type" value="Genomic_DNA"/>
</dbReference>
<sequence length="135" mass="15578">MSSQKLSLAERLDKLQLLQDLDIHLREAMDPKFRQTEEEMGFVISEEGVGKLQAIRDRQAAEMLADETLKKDLRLYDRIRQRHERAVERLADLICLGCWATQPMAGLMLAIKRGAIPRCENCGRILHWTVGRDHP</sequence>
<evidence type="ECO:0000313" key="1">
    <source>
        <dbReference type="EMBL" id="MBU2690562.1"/>
    </source>
</evidence>
<evidence type="ECO:0008006" key="3">
    <source>
        <dbReference type="Google" id="ProtNLM"/>
    </source>
</evidence>
<accession>A0A948W307</accession>
<name>A0A948W307_UNCEI</name>
<proteinExistence type="predicted"/>
<protein>
    <recommendedName>
        <fullName evidence="3">C4-type zinc ribbon domain-containing protein</fullName>
    </recommendedName>
</protein>
<gene>
    <name evidence="1" type="ORF">KJ970_06500</name>
</gene>
<evidence type="ECO:0000313" key="2">
    <source>
        <dbReference type="Proteomes" id="UP000777784"/>
    </source>
</evidence>
<dbReference type="Gene3D" id="1.10.287.1490">
    <property type="match status" value="1"/>
</dbReference>
<comment type="caution">
    <text evidence="1">The sequence shown here is derived from an EMBL/GenBank/DDBJ whole genome shotgun (WGS) entry which is preliminary data.</text>
</comment>